<evidence type="ECO:0000313" key="2">
    <source>
        <dbReference type="EMBL" id="WOE74114.1"/>
    </source>
</evidence>
<dbReference type="InterPro" id="IPR050706">
    <property type="entry name" value="Cyclic-di-GMP_PDE-like"/>
</dbReference>
<dbReference type="RefSeq" id="WP_317080346.1">
    <property type="nucleotide sequence ID" value="NZ_CP136594.1"/>
</dbReference>
<dbReference type="AlphaFoldDB" id="A0AA97F4D9"/>
<evidence type="ECO:0000259" key="1">
    <source>
        <dbReference type="PROSITE" id="PS50883"/>
    </source>
</evidence>
<dbReference type="Pfam" id="PF00563">
    <property type="entry name" value="EAL"/>
    <property type="match status" value="1"/>
</dbReference>
<evidence type="ECO:0000313" key="3">
    <source>
        <dbReference type="Proteomes" id="UP001302429"/>
    </source>
</evidence>
<sequence length="486" mass="53610">MGLEIIDHDGARGIDIAPISARITLPVLMEGSESTSIRNGADHLFIDDGPQRIKVIIEQALTNLTLVADDFSQDSKAQALSWLACRDHAHQFAMGIAFQRLSLLNAHNDRAKVDAMLASLRERILRFATDCSSHDIAIFRHDRGFYLLAETLRDRHKWNWMAEEIVTMLHDNSLLDDSAVSIGAQIALASRKESETPEQLLGRLDAGMDGLFGDVSVLIKWVDRGSDLPPPREANLENDLARAIDREEIIVRFQPQFAMANGHLTGVEALARWQHPELGELGAATLFAVAGRAEMVQPVSDYIQRKALQHAAAWPEALSDVRLSVNLTAQDLAIPGFADSMIETVHSSGFDAARLTVEITETALISDLKRASRLCEKLRETHMRVAIDDFGTGYSSLLYLKSLPLDYLKIDGAISRDIEGSPRDQTIVRSIIALGLALDLEVIAEGVENVAQRDHLAEEGCHYYQGFLGGEALDNADFITFAMRAN</sequence>
<dbReference type="PROSITE" id="PS50883">
    <property type="entry name" value="EAL"/>
    <property type="match status" value="1"/>
</dbReference>
<accession>A0AA97F4D9</accession>
<dbReference type="InterPro" id="IPR035919">
    <property type="entry name" value="EAL_sf"/>
</dbReference>
<gene>
    <name evidence="2" type="ORF">RB602_09615</name>
</gene>
<dbReference type="PANTHER" id="PTHR33121">
    <property type="entry name" value="CYCLIC DI-GMP PHOSPHODIESTERASE PDEF"/>
    <property type="match status" value="1"/>
</dbReference>
<dbReference type="KEGG" id="acoa:RB602_09615"/>
<dbReference type="SUPFAM" id="SSF141868">
    <property type="entry name" value="EAL domain-like"/>
    <property type="match status" value="1"/>
</dbReference>
<dbReference type="Gene3D" id="3.20.20.450">
    <property type="entry name" value="EAL domain"/>
    <property type="match status" value="1"/>
</dbReference>
<feature type="domain" description="EAL" evidence="1">
    <location>
        <begin position="233"/>
        <end position="486"/>
    </location>
</feature>
<reference evidence="2 3" key="1">
    <citation type="submission" date="2023-10" db="EMBL/GenBank/DDBJ databases">
        <title>Complete genome sequence of a Sphingomonadaceae bacterium.</title>
        <authorList>
            <person name="Yan C."/>
        </authorList>
    </citation>
    <scope>NUCLEOTIDE SEQUENCE [LARGE SCALE GENOMIC DNA]</scope>
    <source>
        <strain evidence="2 3">SCSIO 66989</strain>
    </source>
</reference>
<dbReference type="SMART" id="SM00052">
    <property type="entry name" value="EAL"/>
    <property type="match status" value="1"/>
</dbReference>
<proteinExistence type="predicted"/>
<dbReference type="PANTHER" id="PTHR33121:SF79">
    <property type="entry name" value="CYCLIC DI-GMP PHOSPHODIESTERASE PDED-RELATED"/>
    <property type="match status" value="1"/>
</dbReference>
<organism evidence="2 3">
    <name type="scientific">Alterisphingorhabdus coralli</name>
    <dbReference type="NCBI Taxonomy" id="3071408"/>
    <lineage>
        <taxon>Bacteria</taxon>
        <taxon>Pseudomonadati</taxon>
        <taxon>Pseudomonadota</taxon>
        <taxon>Alphaproteobacteria</taxon>
        <taxon>Sphingomonadales</taxon>
        <taxon>Sphingomonadaceae</taxon>
        <taxon>Alterisphingorhabdus (ex Yan et al. 2024)</taxon>
    </lineage>
</organism>
<name>A0AA97F4D9_9SPHN</name>
<dbReference type="InterPro" id="IPR001633">
    <property type="entry name" value="EAL_dom"/>
</dbReference>
<dbReference type="Proteomes" id="UP001302429">
    <property type="component" value="Chromosome"/>
</dbReference>
<keyword evidence="3" id="KW-1185">Reference proteome</keyword>
<dbReference type="GO" id="GO:0071111">
    <property type="term" value="F:cyclic-guanylate-specific phosphodiesterase activity"/>
    <property type="evidence" value="ECO:0007669"/>
    <property type="project" value="InterPro"/>
</dbReference>
<dbReference type="CDD" id="cd01948">
    <property type="entry name" value="EAL"/>
    <property type="match status" value="1"/>
</dbReference>
<protein>
    <submittedName>
        <fullName evidence="2">EAL domain-containing protein</fullName>
    </submittedName>
</protein>
<dbReference type="EMBL" id="CP136594">
    <property type="protein sequence ID" value="WOE74114.1"/>
    <property type="molecule type" value="Genomic_DNA"/>
</dbReference>